<dbReference type="EMBL" id="CP069104">
    <property type="protein sequence ID" value="QSS54783.1"/>
    <property type="molecule type" value="Genomic_DNA"/>
</dbReference>
<feature type="compositionally biased region" description="Basic and acidic residues" evidence="1">
    <location>
        <begin position="45"/>
        <end position="59"/>
    </location>
</feature>
<evidence type="ECO:0000313" key="2">
    <source>
        <dbReference type="EMBL" id="QSS54783.1"/>
    </source>
</evidence>
<reference evidence="2" key="1">
    <citation type="submission" date="2021-01" db="EMBL/GenBank/DDBJ databases">
        <title>Chromosome-level genome assembly of a human fungal pathogen reveals clustering of transcriptionally co-regulated genes.</title>
        <authorList>
            <person name="Voorhies M."/>
            <person name="Cohen S."/>
            <person name="Shea T.P."/>
            <person name="Petrus S."/>
            <person name="Munoz J.F."/>
            <person name="Poplawski S."/>
            <person name="Goldman W.E."/>
            <person name="Michael T."/>
            <person name="Cuomo C.A."/>
            <person name="Sil A."/>
            <person name="Beyhan S."/>
        </authorList>
    </citation>
    <scope>NUCLEOTIDE SEQUENCE</scope>
    <source>
        <strain evidence="2">H88</strain>
    </source>
</reference>
<name>A0A8A1LQB5_AJEC8</name>
<accession>A0A8A1LQB5</accession>
<dbReference type="AlphaFoldDB" id="A0A8A1LQB5"/>
<proteinExistence type="predicted"/>
<dbReference type="Proteomes" id="UP000663419">
    <property type="component" value="Chromosome 3"/>
</dbReference>
<protein>
    <submittedName>
        <fullName evidence="2">T-complex protein 1 subunit beta</fullName>
    </submittedName>
</protein>
<evidence type="ECO:0000256" key="1">
    <source>
        <dbReference type="SAM" id="MobiDB-lite"/>
    </source>
</evidence>
<dbReference type="VEuPathDB" id="FungiDB:I7I53_02447"/>
<feature type="region of interest" description="Disordered" evidence="1">
    <location>
        <begin position="30"/>
        <end position="59"/>
    </location>
</feature>
<gene>
    <name evidence="2" type="ORF">I7I53_02447</name>
</gene>
<organism evidence="2 3">
    <name type="scientific">Ajellomyces capsulatus (strain H88)</name>
    <name type="common">Darling's disease fungus</name>
    <name type="synonym">Histoplasma capsulatum</name>
    <dbReference type="NCBI Taxonomy" id="544711"/>
    <lineage>
        <taxon>Eukaryota</taxon>
        <taxon>Fungi</taxon>
        <taxon>Dikarya</taxon>
        <taxon>Ascomycota</taxon>
        <taxon>Pezizomycotina</taxon>
        <taxon>Eurotiomycetes</taxon>
        <taxon>Eurotiomycetidae</taxon>
        <taxon>Onygenales</taxon>
        <taxon>Ajellomycetaceae</taxon>
        <taxon>Histoplasma</taxon>
    </lineage>
</organism>
<evidence type="ECO:0000313" key="3">
    <source>
        <dbReference type="Proteomes" id="UP000663419"/>
    </source>
</evidence>
<sequence length="59" mass="6659">MCGDGDGQGSRTNCAKYHGEKTNCRRCFCPSPQTTPNHPCKQRRLGLERSRHEAETSHQ</sequence>